<dbReference type="RefSeq" id="XP_064674168.1">
    <property type="nucleotide sequence ID" value="XM_064814367.1"/>
</dbReference>
<sequence length="78" mass="8898">MRRSQSPQGGARCCTLRRAVLNWATTSSTYRVTKACCRTRAALYVCTAWECIWKKRLTRSQCREWLSVYGTPGVCESS</sequence>
<dbReference type="AlphaFoldDB" id="A0AAN6TLB6"/>
<accession>A0AAN6TLB6</accession>
<dbReference type="EMBL" id="MU853333">
    <property type="protein sequence ID" value="KAK4116598.1"/>
    <property type="molecule type" value="Genomic_DNA"/>
</dbReference>
<reference evidence="1" key="2">
    <citation type="submission" date="2023-05" db="EMBL/GenBank/DDBJ databases">
        <authorList>
            <consortium name="Lawrence Berkeley National Laboratory"/>
            <person name="Steindorff A."/>
            <person name="Hensen N."/>
            <person name="Bonometti L."/>
            <person name="Westerberg I."/>
            <person name="Brannstrom I.O."/>
            <person name="Guillou S."/>
            <person name="Cros-Aarteil S."/>
            <person name="Calhoun S."/>
            <person name="Haridas S."/>
            <person name="Kuo A."/>
            <person name="Mondo S."/>
            <person name="Pangilinan J."/>
            <person name="Riley R."/>
            <person name="Labutti K."/>
            <person name="Andreopoulos B."/>
            <person name="Lipzen A."/>
            <person name="Chen C."/>
            <person name="Yanf M."/>
            <person name="Daum C."/>
            <person name="Ng V."/>
            <person name="Clum A."/>
            <person name="Ohm R."/>
            <person name="Martin F."/>
            <person name="Silar P."/>
            <person name="Natvig D."/>
            <person name="Lalanne C."/>
            <person name="Gautier V."/>
            <person name="Ament-Velasquez S.L."/>
            <person name="Kruys A."/>
            <person name="Hutchinson M.I."/>
            <person name="Powell A.J."/>
            <person name="Barry K."/>
            <person name="Miller A.N."/>
            <person name="Grigoriev I.V."/>
            <person name="Debuchy R."/>
            <person name="Gladieux P."/>
            <person name="Thoren M.H."/>
            <person name="Johannesson H."/>
        </authorList>
    </citation>
    <scope>NUCLEOTIDE SEQUENCE</scope>
    <source>
        <strain evidence="1">CBS 508.74</strain>
    </source>
</reference>
<organism evidence="1 2">
    <name type="scientific">Canariomyces notabilis</name>
    <dbReference type="NCBI Taxonomy" id="2074819"/>
    <lineage>
        <taxon>Eukaryota</taxon>
        <taxon>Fungi</taxon>
        <taxon>Dikarya</taxon>
        <taxon>Ascomycota</taxon>
        <taxon>Pezizomycotina</taxon>
        <taxon>Sordariomycetes</taxon>
        <taxon>Sordariomycetidae</taxon>
        <taxon>Sordariales</taxon>
        <taxon>Chaetomiaceae</taxon>
        <taxon>Canariomyces</taxon>
    </lineage>
</organism>
<name>A0AAN6TLB6_9PEZI</name>
<dbReference type="Proteomes" id="UP001302812">
    <property type="component" value="Unassembled WGS sequence"/>
</dbReference>
<reference evidence="1" key="1">
    <citation type="journal article" date="2023" name="Mol. Phylogenet. Evol.">
        <title>Genome-scale phylogeny and comparative genomics of the fungal order Sordariales.</title>
        <authorList>
            <person name="Hensen N."/>
            <person name="Bonometti L."/>
            <person name="Westerberg I."/>
            <person name="Brannstrom I.O."/>
            <person name="Guillou S."/>
            <person name="Cros-Aarteil S."/>
            <person name="Calhoun S."/>
            <person name="Haridas S."/>
            <person name="Kuo A."/>
            <person name="Mondo S."/>
            <person name="Pangilinan J."/>
            <person name="Riley R."/>
            <person name="LaButti K."/>
            <person name="Andreopoulos B."/>
            <person name="Lipzen A."/>
            <person name="Chen C."/>
            <person name="Yan M."/>
            <person name="Daum C."/>
            <person name="Ng V."/>
            <person name="Clum A."/>
            <person name="Steindorff A."/>
            <person name="Ohm R.A."/>
            <person name="Martin F."/>
            <person name="Silar P."/>
            <person name="Natvig D.O."/>
            <person name="Lalanne C."/>
            <person name="Gautier V."/>
            <person name="Ament-Velasquez S.L."/>
            <person name="Kruys A."/>
            <person name="Hutchinson M.I."/>
            <person name="Powell A.J."/>
            <person name="Barry K."/>
            <person name="Miller A.N."/>
            <person name="Grigoriev I.V."/>
            <person name="Debuchy R."/>
            <person name="Gladieux P."/>
            <person name="Hiltunen Thoren M."/>
            <person name="Johannesson H."/>
        </authorList>
    </citation>
    <scope>NUCLEOTIDE SEQUENCE</scope>
    <source>
        <strain evidence="1">CBS 508.74</strain>
    </source>
</reference>
<gene>
    <name evidence="1" type="ORF">N656DRAFT_774903</name>
</gene>
<evidence type="ECO:0000313" key="1">
    <source>
        <dbReference type="EMBL" id="KAK4116598.1"/>
    </source>
</evidence>
<protein>
    <submittedName>
        <fullName evidence="1">Uncharacterized protein</fullName>
    </submittedName>
</protein>
<proteinExistence type="predicted"/>
<comment type="caution">
    <text evidence="1">The sequence shown here is derived from an EMBL/GenBank/DDBJ whole genome shotgun (WGS) entry which is preliminary data.</text>
</comment>
<evidence type="ECO:0000313" key="2">
    <source>
        <dbReference type="Proteomes" id="UP001302812"/>
    </source>
</evidence>
<dbReference type="GeneID" id="89938492"/>
<keyword evidence="2" id="KW-1185">Reference proteome</keyword>